<organism evidence="2 3">
    <name type="scientific">Ruficoccus amylovorans</name>
    <dbReference type="NCBI Taxonomy" id="1804625"/>
    <lineage>
        <taxon>Bacteria</taxon>
        <taxon>Pseudomonadati</taxon>
        <taxon>Verrucomicrobiota</taxon>
        <taxon>Opitutia</taxon>
        <taxon>Puniceicoccales</taxon>
        <taxon>Cerasicoccaceae</taxon>
        <taxon>Ruficoccus</taxon>
    </lineage>
</organism>
<feature type="transmembrane region" description="Helical" evidence="1">
    <location>
        <begin position="6"/>
        <end position="30"/>
    </location>
</feature>
<evidence type="ECO:0000313" key="2">
    <source>
        <dbReference type="EMBL" id="MBC2594863.1"/>
    </source>
</evidence>
<keyword evidence="1" id="KW-0472">Membrane</keyword>
<evidence type="ECO:0008006" key="4">
    <source>
        <dbReference type="Google" id="ProtNLM"/>
    </source>
</evidence>
<name>A0A842HEB7_9BACT</name>
<evidence type="ECO:0000256" key="1">
    <source>
        <dbReference type="SAM" id="Phobius"/>
    </source>
</evidence>
<proteinExistence type="predicted"/>
<accession>A0A842HEB7</accession>
<keyword evidence="3" id="KW-1185">Reference proteome</keyword>
<evidence type="ECO:0000313" key="3">
    <source>
        <dbReference type="Proteomes" id="UP000546464"/>
    </source>
</evidence>
<protein>
    <recommendedName>
        <fullName evidence="4">Invasion protein</fullName>
    </recommendedName>
</protein>
<dbReference type="AlphaFoldDB" id="A0A842HEB7"/>
<feature type="transmembrane region" description="Helical" evidence="1">
    <location>
        <begin position="73"/>
        <end position="92"/>
    </location>
</feature>
<reference evidence="2 3" key="1">
    <citation type="submission" date="2020-07" db="EMBL/GenBank/DDBJ databases">
        <authorList>
            <person name="Feng X."/>
        </authorList>
    </citation>
    <scope>NUCLEOTIDE SEQUENCE [LARGE SCALE GENOMIC DNA]</scope>
    <source>
        <strain evidence="2 3">JCM31066</strain>
    </source>
</reference>
<dbReference type="EMBL" id="JACHVB010000034">
    <property type="protein sequence ID" value="MBC2594863.1"/>
    <property type="molecule type" value="Genomic_DNA"/>
</dbReference>
<sequence>MSIQLYKVIHLVGVMMVFLGYGGLIVRGFLDRDNKGLRVLGAVTSGVGLLLLLLGGFGMVARYGGAISYLDGWLIAKYVIWLILGAAIAIINRKPKLGMPAWWAILILGAAAAYLGIMKP</sequence>
<keyword evidence="1" id="KW-0812">Transmembrane</keyword>
<comment type="caution">
    <text evidence="2">The sequence shown here is derived from an EMBL/GenBank/DDBJ whole genome shotgun (WGS) entry which is preliminary data.</text>
</comment>
<feature type="transmembrane region" description="Helical" evidence="1">
    <location>
        <begin position="99"/>
        <end position="117"/>
    </location>
</feature>
<keyword evidence="1" id="KW-1133">Transmembrane helix</keyword>
<dbReference type="RefSeq" id="WP_185675824.1">
    <property type="nucleotide sequence ID" value="NZ_JACHVB010000034.1"/>
</dbReference>
<dbReference type="Proteomes" id="UP000546464">
    <property type="component" value="Unassembled WGS sequence"/>
</dbReference>
<feature type="transmembrane region" description="Helical" evidence="1">
    <location>
        <begin position="37"/>
        <end position="61"/>
    </location>
</feature>
<gene>
    <name evidence="2" type="ORF">H5P28_11390</name>
</gene>